<evidence type="ECO:0000256" key="2">
    <source>
        <dbReference type="ARBA" id="ARBA00022692"/>
    </source>
</evidence>
<comment type="subcellular location">
    <subcellularLocation>
        <location evidence="1">Membrane</location>
        <topology evidence="1">Single-pass membrane protein</topology>
    </subcellularLocation>
</comment>
<protein>
    <submittedName>
        <fullName evidence="7">DUF1682 domain-containing protein</fullName>
    </submittedName>
</protein>
<feature type="compositionally biased region" description="Basic and acidic residues" evidence="5">
    <location>
        <begin position="394"/>
        <end position="406"/>
    </location>
</feature>
<name>A0AA38S1C2_9PEZI</name>
<dbReference type="GO" id="GO:0005783">
    <property type="term" value="C:endoplasmic reticulum"/>
    <property type="evidence" value="ECO:0007669"/>
    <property type="project" value="InterPro"/>
</dbReference>
<dbReference type="InterPro" id="IPR012879">
    <property type="entry name" value="CCDC47"/>
</dbReference>
<evidence type="ECO:0000313" key="8">
    <source>
        <dbReference type="Proteomes" id="UP001174694"/>
    </source>
</evidence>
<comment type="caution">
    <text evidence="7">The sequence shown here is derived from an EMBL/GenBank/DDBJ whole genome shotgun (WGS) entry which is preliminary data.</text>
</comment>
<dbReference type="EMBL" id="JANBVO010000005">
    <property type="protein sequence ID" value="KAJ9152128.1"/>
    <property type="molecule type" value="Genomic_DNA"/>
</dbReference>
<keyword evidence="4 6" id="KW-0472">Membrane</keyword>
<dbReference type="GO" id="GO:0016020">
    <property type="term" value="C:membrane"/>
    <property type="evidence" value="ECO:0007669"/>
    <property type="project" value="UniProtKB-SubCell"/>
</dbReference>
<dbReference type="PANTHER" id="PTHR12883:SF0">
    <property type="entry name" value="PAT COMPLEX SUBUNIT CCDC47"/>
    <property type="match status" value="1"/>
</dbReference>
<evidence type="ECO:0000313" key="7">
    <source>
        <dbReference type="EMBL" id="KAJ9152128.1"/>
    </source>
</evidence>
<organism evidence="7 8">
    <name type="scientific">Pleurostoma richardsiae</name>
    <dbReference type="NCBI Taxonomy" id="41990"/>
    <lineage>
        <taxon>Eukaryota</taxon>
        <taxon>Fungi</taxon>
        <taxon>Dikarya</taxon>
        <taxon>Ascomycota</taxon>
        <taxon>Pezizomycotina</taxon>
        <taxon>Sordariomycetes</taxon>
        <taxon>Sordariomycetidae</taxon>
        <taxon>Calosphaeriales</taxon>
        <taxon>Pleurostomataceae</taxon>
        <taxon>Pleurostoma</taxon>
    </lineage>
</organism>
<feature type="compositionally biased region" description="Basic and acidic residues" evidence="5">
    <location>
        <begin position="422"/>
        <end position="438"/>
    </location>
</feature>
<keyword evidence="3 6" id="KW-1133">Transmembrane helix</keyword>
<evidence type="ECO:0000256" key="6">
    <source>
        <dbReference type="SAM" id="Phobius"/>
    </source>
</evidence>
<dbReference type="AlphaFoldDB" id="A0AA38S1C2"/>
<sequence>MASLFNNLFGGAKSSATAVPSADSDFADFAEPAEPSPAPFTPVAGGATLGVNAPAATGLPYTKWYRLDERYSLKDFRTEGFILVAIFFIFTVHIIGTRMNRSRARKWMKAHSKPLSSEFALVGFGRLATEDKEGDVLLRDLAVANEANSDRALKEKSLFEYAAYATGRQNVAFMDVKLTLIRRFNPLMALVEAGIGLFFDSYPSPHDSLEAIIYPFDGKEALTVPGLPGAAELKTKDTKSSFDGFVFAIVNKERMKQVRDERYDVSITYTKDSPKLPNWLTVMTESAEITDTLLTPELVKAAEAAGDLLDYLIISDQPVDKPMTLDETAPRKRLFLRYRLPSDNNYDSLLPIFNYFVRLSDVLVKDAHFRPEVLRKVKSVRDETIKRIQKADLDEKNEERTIEREKSRKAKRDQELSALDAKGQKKYLEKEREKEMRRQSKKSTVRA</sequence>
<dbReference type="Proteomes" id="UP001174694">
    <property type="component" value="Unassembled WGS sequence"/>
</dbReference>
<feature type="region of interest" description="Disordered" evidence="5">
    <location>
        <begin position="394"/>
        <end position="447"/>
    </location>
</feature>
<accession>A0AA38S1C2</accession>
<evidence type="ECO:0000256" key="1">
    <source>
        <dbReference type="ARBA" id="ARBA00004167"/>
    </source>
</evidence>
<dbReference type="GO" id="GO:0032469">
    <property type="term" value="P:endoplasmic reticulum calcium ion homeostasis"/>
    <property type="evidence" value="ECO:0007669"/>
    <property type="project" value="InterPro"/>
</dbReference>
<proteinExistence type="predicted"/>
<gene>
    <name evidence="7" type="ORF">NKR23_g2829</name>
</gene>
<dbReference type="PANTHER" id="PTHR12883">
    <property type="entry name" value="ADIPOCYTE-SPECIFIC PROTEIN 4-RELATED"/>
    <property type="match status" value="1"/>
</dbReference>
<evidence type="ECO:0000256" key="3">
    <source>
        <dbReference type="ARBA" id="ARBA00022989"/>
    </source>
</evidence>
<dbReference type="Pfam" id="PF07946">
    <property type="entry name" value="CCDC47"/>
    <property type="match status" value="1"/>
</dbReference>
<evidence type="ECO:0000256" key="4">
    <source>
        <dbReference type="ARBA" id="ARBA00023136"/>
    </source>
</evidence>
<feature type="transmembrane region" description="Helical" evidence="6">
    <location>
        <begin position="80"/>
        <end position="99"/>
    </location>
</feature>
<keyword evidence="2 6" id="KW-0812">Transmembrane</keyword>
<dbReference type="GO" id="GO:0005509">
    <property type="term" value="F:calcium ion binding"/>
    <property type="evidence" value="ECO:0007669"/>
    <property type="project" value="InterPro"/>
</dbReference>
<keyword evidence="8" id="KW-1185">Reference proteome</keyword>
<reference evidence="7" key="1">
    <citation type="submission" date="2022-07" db="EMBL/GenBank/DDBJ databases">
        <title>Fungi with potential for degradation of polypropylene.</title>
        <authorList>
            <person name="Gostincar C."/>
        </authorList>
    </citation>
    <scope>NUCLEOTIDE SEQUENCE</scope>
    <source>
        <strain evidence="7">EXF-13308</strain>
    </source>
</reference>
<evidence type="ECO:0000256" key="5">
    <source>
        <dbReference type="SAM" id="MobiDB-lite"/>
    </source>
</evidence>